<accession>A0A7J6N1B9</accession>
<evidence type="ECO:0000313" key="7">
    <source>
        <dbReference type="EMBL" id="KAF4677414.1"/>
    </source>
</evidence>
<proteinExistence type="inferred from homology"/>
<evidence type="ECO:0000259" key="6">
    <source>
        <dbReference type="PROSITE" id="PS51767"/>
    </source>
</evidence>
<dbReference type="PROSITE" id="PS51767">
    <property type="entry name" value="PEPTIDASE_A1"/>
    <property type="match status" value="1"/>
</dbReference>
<evidence type="ECO:0000256" key="3">
    <source>
        <dbReference type="ARBA" id="ARBA00022750"/>
    </source>
</evidence>
<dbReference type="OrthoDB" id="15189at2759"/>
<dbReference type="PANTHER" id="PTHR47966:SF51">
    <property type="entry name" value="BETA-SITE APP-CLEAVING ENZYME, ISOFORM A-RELATED"/>
    <property type="match status" value="1"/>
</dbReference>
<dbReference type="CDD" id="cd05471">
    <property type="entry name" value="pepsin_like"/>
    <property type="match status" value="1"/>
</dbReference>
<dbReference type="InterPro" id="IPR001969">
    <property type="entry name" value="Aspartic_peptidase_AS"/>
</dbReference>
<name>A0A7J6N1B9_PERCH</name>
<dbReference type="InterPro" id="IPR001461">
    <property type="entry name" value="Aspartic_peptidase_A1"/>
</dbReference>
<comment type="caution">
    <text evidence="7">The sequence shown here is derived from an EMBL/GenBank/DDBJ whole genome shotgun (WGS) entry which is preliminary data.</text>
</comment>
<evidence type="ECO:0000256" key="5">
    <source>
        <dbReference type="RuleBase" id="RU000454"/>
    </source>
</evidence>
<evidence type="ECO:0000313" key="8">
    <source>
        <dbReference type="Proteomes" id="UP000591131"/>
    </source>
</evidence>
<dbReference type="SUPFAM" id="SSF50630">
    <property type="entry name" value="Acid proteases"/>
    <property type="match status" value="1"/>
</dbReference>
<evidence type="ECO:0000256" key="1">
    <source>
        <dbReference type="ARBA" id="ARBA00007447"/>
    </source>
</evidence>
<dbReference type="PANTHER" id="PTHR47966">
    <property type="entry name" value="BETA-SITE APP-CLEAVING ENZYME, ISOFORM A-RELATED"/>
    <property type="match status" value="1"/>
</dbReference>
<organism evidence="7 8">
    <name type="scientific">Perkinsus chesapeaki</name>
    <name type="common">Clam parasite</name>
    <name type="synonym">Perkinsus andrewsi</name>
    <dbReference type="NCBI Taxonomy" id="330153"/>
    <lineage>
        <taxon>Eukaryota</taxon>
        <taxon>Sar</taxon>
        <taxon>Alveolata</taxon>
        <taxon>Perkinsozoa</taxon>
        <taxon>Perkinsea</taxon>
        <taxon>Perkinsida</taxon>
        <taxon>Perkinsidae</taxon>
        <taxon>Perkinsus</taxon>
    </lineage>
</organism>
<dbReference type="PROSITE" id="PS00141">
    <property type="entry name" value="ASP_PROTEASE"/>
    <property type="match status" value="1"/>
</dbReference>
<dbReference type="InterPro" id="IPR034164">
    <property type="entry name" value="Pepsin-like_dom"/>
</dbReference>
<dbReference type="EMBL" id="JAAPAO010000014">
    <property type="protein sequence ID" value="KAF4677414.1"/>
    <property type="molecule type" value="Genomic_DNA"/>
</dbReference>
<dbReference type="Proteomes" id="UP000591131">
    <property type="component" value="Unassembled WGS sequence"/>
</dbReference>
<evidence type="ECO:0000256" key="2">
    <source>
        <dbReference type="ARBA" id="ARBA00022670"/>
    </source>
</evidence>
<keyword evidence="8" id="KW-1185">Reference proteome</keyword>
<protein>
    <recommendedName>
        <fullName evidence="6">Peptidase A1 domain-containing protein</fullName>
    </recommendedName>
</protein>
<sequence length="388" mass="43820">MKSFYTWGKVLRLPLSREIIEWPDWYNEALISEITVDGQSLKAMVDTGTDETFFISSQSFIDGKLCDELFYGCYQCRPEVCAAESTGIEFKDGRRVNLVPHSGTLDFGQERVTEMKFGIIKDYFGLPHHASLGLAPKPEDDNEDFIPLLDQLVDKKLIAKREFSMYFEPDNINKGELILGGKDITIYQEPSLQVPLTVGKNTWRVDLKDITIGGKLIQSARSSYSILVDSGADCLFGPLEVVRPVLAVIEASLTVVGRSIKFNWDGFDGRDLQSCDDRKYLPSIKLTFRGESDTDVILEIPSELYVRESPNGHSCTLLIKEVPRGFAVGVSLLRKYHLHFQVDKRQIGFALSKGESRKQTTYRKRRLKGLKLPKLRSCLGCISPLLVY</sequence>
<dbReference type="Pfam" id="PF00026">
    <property type="entry name" value="Asp"/>
    <property type="match status" value="1"/>
</dbReference>
<dbReference type="PRINTS" id="PR00792">
    <property type="entry name" value="PEPSIN"/>
</dbReference>
<comment type="similarity">
    <text evidence="1 5">Belongs to the peptidase A1 family.</text>
</comment>
<dbReference type="GO" id="GO:0004190">
    <property type="term" value="F:aspartic-type endopeptidase activity"/>
    <property type="evidence" value="ECO:0007669"/>
    <property type="project" value="UniProtKB-KW"/>
</dbReference>
<dbReference type="Gene3D" id="2.40.70.10">
    <property type="entry name" value="Acid Proteases"/>
    <property type="match status" value="2"/>
</dbReference>
<feature type="domain" description="Peptidase A1" evidence="6">
    <location>
        <begin position="30"/>
        <end position="350"/>
    </location>
</feature>
<keyword evidence="4 5" id="KW-0378">Hydrolase</keyword>
<dbReference type="GO" id="GO:0006508">
    <property type="term" value="P:proteolysis"/>
    <property type="evidence" value="ECO:0007669"/>
    <property type="project" value="UniProtKB-KW"/>
</dbReference>
<dbReference type="InterPro" id="IPR033121">
    <property type="entry name" value="PEPTIDASE_A1"/>
</dbReference>
<reference evidence="7 8" key="1">
    <citation type="submission" date="2020-04" db="EMBL/GenBank/DDBJ databases">
        <title>Perkinsus chesapeaki whole genome sequence.</title>
        <authorList>
            <person name="Bogema D.R."/>
        </authorList>
    </citation>
    <scope>NUCLEOTIDE SEQUENCE [LARGE SCALE GENOMIC DNA]</scope>
    <source>
        <strain evidence="7">ATCC PRA-425</strain>
    </source>
</reference>
<keyword evidence="2 5" id="KW-0645">Protease</keyword>
<dbReference type="InterPro" id="IPR021109">
    <property type="entry name" value="Peptidase_aspartic_dom_sf"/>
</dbReference>
<evidence type="ECO:0000256" key="4">
    <source>
        <dbReference type="ARBA" id="ARBA00022801"/>
    </source>
</evidence>
<dbReference type="AlphaFoldDB" id="A0A7J6N1B9"/>
<gene>
    <name evidence="7" type="ORF">FOL47_001626</name>
</gene>
<keyword evidence="3 5" id="KW-0064">Aspartyl protease</keyword>